<keyword evidence="2" id="KW-0902">Two-component regulatory system</keyword>
<dbReference type="SUPFAM" id="SSF46894">
    <property type="entry name" value="C-terminal effector domain of the bipartite response regulators"/>
    <property type="match status" value="1"/>
</dbReference>
<dbReference type="Pfam" id="PF00486">
    <property type="entry name" value="Trans_reg_C"/>
    <property type="match status" value="1"/>
</dbReference>
<feature type="domain" description="Response regulatory" evidence="8">
    <location>
        <begin position="9"/>
        <end position="123"/>
    </location>
</feature>
<dbReference type="InterPro" id="IPR036388">
    <property type="entry name" value="WH-like_DNA-bd_sf"/>
</dbReference>
<comment type="caution">
    <text evidence="10">The sequence shown here is derived from an EMBL/GenBank/DDBJ whole genome shotgun (WGS) entry which is preliminary data.</text>
</comment>
<dbReference type="GO" id="GO:0006355">
    <property type="term" value="P:regulation of DNA-templated transcription"/>
    <property type="evidence" value="ECO:0007669"/>
    <property type="project" value="InterPro"/>
</dbReference>
<dbReference type="GO" id="GO:0032993">
    <property type="term" value="C:protein-DNA complex"/>
    <property type="evidence" value="ECO:0007669"/>
    <property type="project" value="TreeGrafter"/>
</dbReference>
<dbReference type="GO" id="GO:0000976">
    <property type="term" value="F:transcription cis-regulatory region binding"/>
    <property type="evidence" value="ECO:0007669"/>
    <property type="project" value="TreeGrafter"/>
</dbReference>
<dbReference type="InterPro" id="IPR001789">
    <property type="entry name" value="Sig_transdc_resp-reg_receiver"/>
</dbReference>
<organism evidence="10 11">
    <name type="scientific">Stenotrophomonas humi</name>
    <dbReference type="NCBI Taxonomy" id="405444"/>
    <lineage>
        <taxon>Bacteria</taxon>
        <taxon>Pseudomonadati</taxon>
        <taxon>Pseudomonadota</taxon>
        <taxon>Gammaproteobacteria</taxon>
        <taxon>Lysobacterales</taxon>
        <taxon>Lysobacteraceae</taxon>
        <taxon>Stenotrophomonas</taxon>
    </lineage>
</organism>
<dbReference type="GO" id="GO:0000156">
    <property type="term" value="F:phosphorelay response regulator activity"/>
    <property type="evidence" value="ECO:0007669"/>
    <property type="project" value="TreeGrafter"/>
</dbReference>
<keyword evidence="11" id="KW-1185">Reference proteome</keyword>
<dbReference type="InterPro" id="IPR001867">
    <property type="entry name" value="OmpR/PhoB-type_DNA-bd"/>
</dbReference>
<evidence type="ECO:0000256" key="7">
    <source>
        <dbReference type="PROSITE-ProRule" id="PRU01091"/>
    </source>
</evidence>
<evidence type="ECO:0000259" key="9">
    <source>
        <dbReference type="PROSITE" id="PS51755"/>
    </source>
</evidence>
<evidence type="ECO:0000313" key="11">
    <source>
        <dbReference type="Proteomes" id="UP000050864"/>
    </source>
</evidence>
<dbReference type="InterPro" id="IPR016032">
    <property type="entry name" value="Sig_transdc_resp-reg_C-effctor"/>
</dbReference>
<gene>
    <name evidence="10" type="ORF">ABB26_02930</name>
</gene>
<keyword evidence="1 6" id="KW-0597">Phosphoprotein</keyword>
<evidence type="ECO:0000256" key="6">
    <source>
        <dbReference type="PROSITE-ProRule" id="PRU00169"/>
    </source>
</evidence>
<keyword evidence="4 7" id="KW-0238">DNA-binding</keyword>
<evidence type="ECO:0008006" key="12">
    <source>
        <dbReference type="Google" id="ProtNLM"/>
    </source>
</evidence>
<dbReference type="Proteomes" id="UP000050864">
    <property type="component" value="Unassembled WGS sequence"/>
</dbReference>
<dbReference type="InterPro" id="IPR039420">
    <property type="entry name" value="WalR-like"/>
</dbReference>
<reference evidence="10 11" key="1">
    <citation type="submission" date="2015-05" db="EMBL/GenBank/DDBJ databases">
        <title>Genome sequencing and analysis of members of genus Stenotrophomonas.</title>
        <authorList>
            <person name="Patil P.P."/>
            <person name="Midha S."/>
            <person name="Patil P.B."/>
        </authorList>
    </citation>
    <scope>NUCLEOTIDE SEQUENCE [LARGE SCALE GENOMIC DNA]</scope>
    <source>
        <strain evidence="10 11">DSM 18929</strain>
    </source>
</reference>
<dbReference type="SMART" id="SM00448">
    <property type="entry name" value="REC"/>
    <property type="match status" value="1"/>
</dbReference>
<dbReference type="Gene3D" id="1.10.10.10">
    <property type="entry name" value="Winged helix-like DNA-binding domain superfamily/Winged helix DNA-binding domain"/>
    <property type="match status" value="1"/>
</dbReference>
<dbReference type="SMART" id="SM00862">
    <property type="entry name" value="Trans_reg_C"/>
    <property type="match status" value="1"/>
</dbReference>
<feature type="modified residue" description="4-aspartylphosphate" evidence="6">
    <location>
        <position position="59"/>
    </location>
</feature>
<feature type="DNA-binding region" description="OmpR/PhoB-type" evidence="7">
    <location>
        <begin position="140"/>
        <end position="242"/>
    </location>
</feature>
<name>A0A0R0CJ69_9GAMM</name>
<evidence type="ECO:0000256" key="3">
    <source>
        <dbReference type="ARBA" id="ARBA00023015"/>
    </source>
</evidence>
<dbReference type="Pfam" id="PF00072">
    <property type="entry name" value="Response_reg"/>
    <property type="match status" value="1"/>
</dbReference>
<evidence type="ECO:0000256" key="1">
    <source>
        <dbReference type="ARBA" id="ARBA00022553"/>
    </source>
</evidence>
<evidence type="ECO:0000256" key="5">
    <source>
        <dbReference type="ARBA" id="ARBA00023163"/>
    </source>
</evidence>
<keyword evidence="3" id="KW-0805">Transcription regulation</keyword>
<sequence>MPKRTRAMEILVVEDDIVFREEVLTPRLSDAGFKVLRATNIREMYRELLVTEPSLVLMDVSLPDESGFSALKHLKRVGKYPIIMLADRYSLDDLFLGLENGADAYLPKSVDATSLIATLHSSIIRHGRFASRINTTDIEHAASQNPGMGWHLDHISWQMLSPKGIRIWLNSAERIIVQHLWSSQGKPVRREVLIESLTADMKGFDPHRLEVVVHRLRKKVVDLAGEHLPITTLRNIGYAMSPND</sequence>
<evidence type="ECO:0000256" key="2">
    <source>
        <dbReference type="ARBA" id="ARBA00023012"/>
    </source>
</evidence>
<dbReference type="PROSITE" id="PS50110">
    <property type="entry name" value="RESPONSE_REGULATORY"/>
    <property type="match status" value="1"/>
</dbReference>
<dbReference type="AlphaFoldDB" id="A0A0R0CJ69"/>
<evidence type="ECO:0000313" key="10">
    <source>
        <dbReference type="EMBL" id="KRG65668.1"/>
    </source>
</evidence>
<dbReference type="PANTHER" id="PTHR48111">
    <property type="entry name" value="REGULATOR OF RPOS"/>
    <property type="match status" value="1"/>
</dbReference>
<evidence type="ECO:0000256" key="4">
    <source>
        <dbReference type="ARBA" id="ARBA00023125"/>
    </source>
</evidence>
<keyword evidence="5" id="KW-0804">Transcription</keyword>
<dbReference type="InterPro" id="IPR011006">
    <property type="entry name" value="CheY-like_superfamily"/>
</dbReference>
<dbReference type="PANTHER" id="PTHR48111:SF1">
    <property type="entry name" value="TWO-COMPONENT RESPONSE REGULATOR ORR33"/>
    <property type="match status" value="1"/>
</dbReference>
<dbReference type="STRING" id="405444.ABB26_02930"/>
<dbReference type="GO" id="GO:0005829">
    <property type="term" value="C:cytosol"/>
    <property type="evidence" value="ECO:0007669"/>
    <property type="project" value="TreeGrafter"/>
</dbReference>
<evidence type="ECO:0000259" key="8">
    <source>
        <dbReference type="PROSITE" id="PS50110"/>
    </source>
</evidence>
<feature type="domain" description="OmpR/PhoB-type" evidence="9">
    <location>
        <begin position="140"/>
        <end position="242"/>
    </location>
</feature>
<accession>A0A0R0CJ69</accession>
<dbReference type="PATRIC" id="fig|405444.3.peg.3249"/>
<protein>
    <recommendedName>
        <fullName evidence="12">Transcriptional regulator</fullName>
    </recommendedName>
</protein>
<proteinExistence type="predicted"/>
<dbReference type="SUPFAM" id="SSF52172">
    <property type="entry name" value="CheY-like"/>
    <property type="match status" value="1"/>
</dbReference>
<dbReference type="PROSITE" id="PS51755">
    <property type="entry name" value="OMPR_PHOB"/>
    <property type="match status" value="1"/>
</dbReference>
<dbReference type="EMBL" id="LDJI01000006">
    <property type="protein sequence ID" value="KRG65668.1"/>
    <property type="molecule type" value="Genomic_DNA"/>
</dbReference>
<dbReference type="Gene3D" id="3.40.50.2300">
    <property type="match status" value="1"/>
</dbReference>